<dbReference type="Gene3D" id="2.10.25.10">
    <property type="entry name" value="Laminin"/>
    <property type="match status" value="6"/>
</dbReference>
<comment type="caution">
    <text evidence="11">Lacks conserved residue(s) required for the propagation of feature annotation.</text>
</comment>
<keyword evidence="6" id="KW-0677">Repeat</keyword>
<evidence type="ECO:0000256" key="6">
    <source>
        <dbReference type="ARBA" id="ARBA00022737"/>
    </source>
</evidence>
<dbReference type="STRING" id="53468.A0A0R3UM15"/>
<feature type="region of interest" description="Disordered" evidence="12">
    <location>
        <begin position="828"/>
        <end position="849"/>
    </location>
</feature>
<dbReference type="EMBL" id="UXSR01005569">
    <property type="protein sequence ID" value="VDD82756.1"/>
    <property type="molecule type" value="Genomic_DNA"/>
</dbReference>
<evidence type="ECO:0000256" key="9">
    <source>
        <dbReference type="ARBA" id="ARBA00023157"/>
    </source>
</evidence>
<dbReference type="InterPro" id="IPR000152">
    <property type="entry name" value="EGF-type_Asp/Asn_hydroxyl_site"/>
</dbReference>
<feature type="disulfide bond" evidence="11">
    <location>
        <begin position="408"/>
        <end position="417"/>
    </location>
</feature>
<keyword evidence="3 11" id="KW-0245">EGF-like domain</keyword>
<dbReference type="SMART" id="SM00181">
    <property type="entry name" value="EGF"/>
    <property type="match status" value="7"/>
</dbReference>
<keyword evidence="2" id="KW-0217">Developmental protein</keyword>
<feature type="transmembrane region" description="Helical" evidence="13">
    <location>
        <begin position="576"/>
        <end position="602"/>
    </location>
</feature>
<evidence type="ECO:0000256" key="5">
    <source>
        <dbReference type="ARBA" id="ARBA00022729"/>
    </source>
</evidence>
<feature type="domain" description="EGF-like" evidence="14">
    <location>
        <begin position="464"/>
        <end position="500"/>
    </location>
</feature>
<proteinExistence type="predicted"/>
<evidence type="ECO:0000313" key="16">
    <source>
        <dbReference type="Proteomes" id="UP000267029"/>
    </source>
</evidence>
<dbReference type="Pfam" id="PF21700">
    <property type="entry name" value="EGF_DL_JAG"/>
    <property type="match status" value="1"/>
</dbReference>
<dbReference type="PROSITE" id="PS00022">
    <property type="entry name" value="EGF_1"/>
    <property type="match status" value="6"/>
</dbReference>
<dbReference type="InterPro" id="IPR009030">
    <property type="entry name" value="Growth_fac_rcpt_cys_sf"/>
</dbReference>
<feature type="compositionally biased region" description="Polar residues" evidence="12">
    <location>
        <begin position="787"/>
        <end position="802"/>
    </location>
</feature>
<reference evidence="15 16" key="1">
    <citation type="submission" date="2018-10" db="EMBL/GenBank/DDBJ databases">
        <authorList>
            <consortium name="Pathogen Informatics"/>
        </authorList>
    </citation>
    <scope>NUCLEOTIDE SEQUENCE [LARGE SCALE GENOMIC DNA]</scope>
</reference>
<dbReference type="FunFam" id="2.10.25.10:FF:000309">
    <property type="entry name" value="Uncharacterized protein, isoform A"/>
    <property type="match status" value="1"/>
</dbReference>
<evidence type="ECO:0000256" key="1">
    <source>
        <dbReference type="ARBA" id="ARBA00004479"/>
    </source>
</evidence>
<evidence type="ECO:0000256" key="4">
    <source>
        <dbReference type="ARBA" id="ARBA00022692"/>
    </source>
</evidence>
<dbReference type="PANTHER" id="PTHR12916">
    <property type="entry name" value="CYTOCHROME C OXIDASE POLYPEPTIDE VIC-2"/>
    <property type="match status" value="1"/>
</dbReference>
<accession>A0A0R3UM15</accession>
<keyword evidence="9 11" id="KW-1015">Disulfide bond</keyword>
<dbReference type="SMART" id="SM00179">
    <property type="entry name" value="EGF_CA"/>
    <property type="match status" value="3"/>
</dbReference>
<evidence type="ECO:0000313" key="15">
    <source>
        <dbReference type="EMBL" id="VDD82756.1"/>
    </source>
</evidence>
<evidence type="ECO:0000256" key="11">
    <source>
        <dbReference type="PROSITE-ProRule" id="PRU00076"/>
    </source>
</evidence>
<comment type="subcellular location">
    <subcellularLocation>
        <location evidence="1">Membrane</location>
        <topology evidence="1">Single-pass type I membrane protein</topology>
    </subcellularLocation>
</comment>
<feature type="domain" description="EGF-like" evidence="14">
    <location>
        <begin position="337"/>
        <end position="379"/>
    </location>
</feature>
<dbReference type="InterPro" id="IPR011651">
    <property type="entry name" value="Notch_ligand_N"/>
</dbReference>
<sequence>MHFRLTFQTLVAGDGFFEMRIEKFQLDENFPASKCCHQGGDVADQSFTACLAKCQFLIRVCLDRYQTVWNADRLPECPMGSKTVPLPLTQLKKPLATIDFLVPSRWQENFTLILDVLHDVGESGMIWQSRKKHRFLFLLKIIIPYFEFPDFHLVAPPKLIFRLPSNEVNVTSYHHWKVKSFGSRSFPSYAQPQSQTAPAQRGIGLSVLTTFIFKCAPGFFGPLCEDECNQHGNQPGAAAECESEQPQCPQGYTGRHCDIPICSQGCQNGDCVDPNTCSEFLYICRCHQGWIGDDCSTCQVYPGCKHGACLVDAGTNRQLPFTCACSDGWGGMLCDIDLQFCQNNKGVCKNHGKCENVRNANGQSYRCVCAPGFRGDHCEMRQLDCLSSGCRNGGQCTQHLDGQSRCICPKGYYGNLCEFNQTVCSEHPCQATNSVCHPLPKATNGRQFYCTCPPGYTGDNCEINIDDCASKPCQNGAFCEDLISSYRCICPSGFSGIWCEKHETECPPKLCPQGSSCFKTEGGAFKCSPINAATPQKLTSPLVANVTPSTPTDAVSTEKSNVVMVHLQPSFLTLTVGIPVAVALSGLVLAIAVCLFMVACVWRREKNRSKGKPPPQSFFPKLSLEDDVNGYGSETSTIWSAYEPLNPTRSKDTGLPKLSLYPKFKVNDRAKPSEPSLYDQKRYSEAPGGRPYSIHVSPTLTYEQPGGYDETRVPTLPPRPAKAGPLVTYSSTLLRPFFYPLTPQTLFSGQRFLNPPPEVSYADLSNGMKRHKDTIVYTLLRPNKMHQSFYTDPSSGKQPSNSGGNGADKTTCGRQHSNHPHLALIETKRVGDFQNSRGHKKDFSLPALI</sequence>
<dbReference type="Pfam" id="PF00008">
    <property type="entry name" value="EGF"/>
    <property type="match status" value="2"/>
</dbReference>
<keyword evidence="8 13" id="KW-0472">Membrane</keyword>
<dbReference type="OrthoDB" id="5953235at2759"/>
<dbReference type="PROSITE" id="PS01186">
    <property type="entry name" value="EGF_2"/>
    <property type="match status" value="5"/>
</dbReference>
<dbReference type="Pfam" id="PF12661">
    <property type="entry name" value="hEGF"/>
    <property type="match status" value="1"/>
</dbReference>
<dbReference type="Proteomes" id="UP000267029">
    <property type="component" value="Unassembled WGS sequence"/>
</dbReference>
<dbReference type="PANTHER" id="PTHR12916:SF4">
    <property type="entry name" value="UNINFLATABLE, ISOFORM C"/>
    <property type="match status" value="1"/>
</dbReference>
<feature type="disulfide bond" evidence="11">
    <location>
        <begin position="490"/>
        <end position="499"/>
    </location>
</feature>
<evidence type="ECO:0000259" key="14">
    <source>
        <dbReference type="PROSITE" id="PS50026"/>
    </source>
</evidence>
<keyword evidence="5" id="KW-0732">Signal</keyword>
<evidence type="ECO:0000256" key="13">
    <source>
        <dbReference type="SAM" id="Phobius"/>
    </source>
</evidence>
<dbReference type="AlphaFoldDB" id="A0A0R3UM15"/>
<feature type="domain" description="EGF-like" evidence="14">
    <location>
        <begin position="381"/>
        <end position="418"/>
    </location>
</feature>
<dbReference type="CDD" id="cd00054">
    <property type="entry name" value="EGF_CA"/>
    <property type="match status" value="4"/>
</dbReference>
<dbReference type="InterPro" id="IPR013032">
    <property type="entry name" value="EGF-like_CS"/>
</dbReference>
<dbReference type="InterPro" id="IPR001881">
    <property type="entry name" value="EGF-like_Ca-bd_dom"/>
</dbReference>
<dbReference type="PROSITE" id="PS01187">
    <property type="entry name" value="EGF_CA"/>
    <property type="match status" value="1"/>
</dbReference>
<evidence type="ECO:0000256" key="7">
    <source>
        <dbReference type="ARBA" id="ARBA00022989"/>
    </source>
</evidence>
<keyword evidence="4 13" id="KW-0812">Transmembrane</keyword>
<keyword evidence="10" id="KW-0325">Glycoprotein</keyword>
<organism evidence="15 16">
    <name type="scientific">Mesocestoides corti</name>
    <name type="common">Flatworm</name>
    <dbReference type="NCBI Taxonomy" id="53468"/>
    <lineage>
        <taxon>Eukaryota</taxon>
        <taxon>Metazoa</taxon>
        <taxon>Spiralia</taxon>
        <taxon>Lophotrochozoa</taxon>
        <taxon>Platyhelminthes</taxon>
        <taxon>Cestoda</taxon>
        <taxon>Eucestoda</taxon>
        <taxon>Cyclophyllidea</taxon>
        <taxon>Mesocestoididae</taxon>
        <taxon>Mesocestoides</taxon>
    </lineage>
</organism>
<protein>
    <recommendedName>
        <fullName evidence="14">EGF-like domain-containing protein</fullName>
    </recommendedName>
</protein>
<dbReference type="GO" id="GO:0016020">
    <property type="term" value="C:membrane"/>
    <property type="evidence" value="ECO:0007669"/>
    <property type="project" value="UniProtKB-SubCell"/>
</dbReference>
<evidence type="ECO:0000256" key="10">
    <source>
        <dbReference type="ARBA" id="ARBA00023180"/>
    </source>
</evidence>
<dbReference type="SUPFAM" id="SSF57184">
    <property type="entry name" value="Growth factor receptor domain"/>
    <property type="match status" value="1"/>
</dbReference>
<dbReference type="PROSITE" id="PS00010">
    <property type="entry name" value="ASX_HYDROXYL"/>
    <property type="match status" value="1"/>
</dbReference>
<keyword evidence="7 13" id="KW-1133">Transmembrane helix</keyword>
<dbReference type="InterPro" id="IPR018097">
    <property type="entry name" value="EGF_Ca-bd_CS"/>
</dbReference>
<evidence type="ECO:0000256" key="12">
    <source>
        <dbReference type="SAM" id="MobiDB-lite"/>
    </source>
</evidence>
<dbReference type="SUPFAM" id="SSF57196">
    <property type="entry name" value="EGF/Laminin"/>
    <property type="match status" value="1"/>
</dbReference>
<keyword evidence="16" id="KW-1185">Reference proteome</keyword>
<feature type="region of interest" description="Disordered" evidence="12">
    <location>
        <begin position="670"/>
        <end position="698"/>
    </location>
</feature>
<feature type="domain" description="EGF-like" evidence="14">
    <location>
        <begin position="420"/>
        <end position="462"/>
    </location>
</feature>
<feature type="disulfide bond" evidence="11">
    <location>
        <begin position="369"/>
        <end position="378"/>
    </location>
</feature>
<name>A0A0R3UM15_MESCO</name>
<gene>
    <name evidence="15" type="ORF">MCOS_LOCUS8759</name>
</gene>
<evidence type="ECO:0000256" key="8">
    <source>
        <dbReference type="ARBA" id="ARBA00023136"/>
    </source>
</evidence>
<evidence type="ECO:0000256" key="3">
    <source>
        <dbReference type="ARBA" id="ARBA00022536"/>
    </source>
</evidence>
<feature type="disulfide bond" evidence="11">
    <location>
        <begin position="452"/>
        <end position="461"/>
    </location>
</feature>
<dbReference type="Pfam" id="PF07657">
    <property type="entry name" value="MNNL"/>
    <property type="match status" value="1"/>
</dbReference>
<dbReference type="GO" id="GO:0007219">
    <property type="term" value="P:Notch signaling pathway"/>
    <property type="evidence" value="ECO:0007669"/>
    <property type="project" value="InterPro"/>
</dbReference>
<evidence type="ECO:0000256" key="2">
    <source>
        <dbReference type="ARBA" id="ARBA00022473"/>
    </source>
</evidence>
<feature type="region of interest" description="Disordered" evidence="12">
    <location>
        <begin position="787"/>
        <end position="816"/>
    </location>
</feature>
<dbReference type="InterPro" id="IPR000742">
    <property type="entry name" value="EGF"/>
</dbReference>
<dbReference type="GO" id="GO:0005509">
    <property type="term" value="F:calcium ion binding"/>
    <property type="evidence" value="ECO:0007669"/>
    <property type="project" value="InterPro"/>
</dbReference>
<dbReference type="PROSITE" id="PS50026">
    <property type="entry name" value="EGF_3"/>
    <property type="match status" value="4"/>
</dbReference>